<dbReference type="InterPro" id="IPR029069">
    <property type="entry name" value="HotDog_dom_sf"/>
</dbReference>
<evidence type="ECO:0000313" key="5">
    <source>
        <dbReference type="EMBL" id="KAB2814500.1"/>
    </source>
</evidence>
<proteinExistence type="inferred from homology"/>
<dbReference type="Proteomes" id="UP000468650">
    <property type="component" value="Unassembled WGS sequence"/>
</dbReference>
<dbReference type="AlphaFoldDB" id="A0A6N6RLQ7"/>
<evidence type="ECO:0000256" key="1">
    <source>
        <dbReference type="ARBA" id="ARBA00010458"/>
    </source>
</evidence>
<dbReference type="Pfam" id="PF03061">
    <property type="entry name" value="4HBT"/>
    <property type="match status" value="1"/>
</dbReference>
<evidence type="ECO:0000256" key="3">
    <source>
        <dbReference type="PROSITE-ProRule" id="PRU01106"/>
    </source>
</evidence>
<dbReference type="GO" id="GO:0006637">
    <property type="term" value="P:acyl-CoA metabolic process"/>
    <property type="evidence" value="ECO:0007669"/>
    <property type="project" value="TreeGrafter"/>
</dbReference>
<comment type="caution">
    <text evidence="5">The sequence shown here is derived from an EMBL/GenBank/DDBJ whole genome shotgun (WGS) entry which is preliminary data.</text>
</comment>
<keyword evidence="2 3" id="KW-0378">Hydrolase</keyword>
<dbReference type="InterPro" id="IPR033120">
    <property type="entry name" value="HOTDOG_ACOT"/>
</dbReference>
<feature type="domain" description="HotDog ACOT-type" evidence="4">
    <location>
        <begin position="9"/>
        <end position="121"/>
    </location>
</feature>
<evidence type="ECO:0000256" key="2">
    <source>
        <dbReference type="ARBA" id="ARBA00022801"/>
    </source>
</evidence>
<dbReference type="RefSeq" id="WP_151666080.1">
    <property type="nucleotide sequence ID" value="NZ_WBVO01000001.1"/>
</dbReference>
<dbReference type="InterPro" id="IPR006683">
    <property type="entry name" value="Thioestr_dom"/>
</dbReference>
<evidence type="ECO:0000259" key="4">
    <source>
        <dbReference type="PROSITE" id="PS51770"/>
    </source>
</evidence>
<organism evidence="5 6">
    <name type="scientific">Phaeocystidibacter luteus</name>
    <dbReference type="NCBI Taxonomy" id="911197"/>
    <lineage>
        <taxon>Bacteria</taxon>
        <taxon>Pseudomonadati</taxon>
        <taxon>Bacteroidota</taxon>
        <taxon>Flavobacteriia</taxon>
        <taxon>Flavobacteriales</taxon>
        <taxon>Phaeocystidibacteraceae</taxon>
        <taxon>Phaeocystidibacter</taxon>
    </lineage>
</organism>
<name>A0A6N6RLQ7_9FLAO</name>
<dbReference type="EMBL" id="WBVO01000001">
    <property type="protein sequence ID" value="KAB2814500.1"/>
    <property type="molecule type" value="Genomic_DNA"/>
</dbReference>
<comment type="similarity">
    <text evidence="1">Belongs to the acyl coenzyme A hydrolase family.</text>
</comment>
<gene>
    <name evidence="5" type="ORF">F8C67_01820</name>
</gene>
<dbReference type="CDD" id="cd03442">
    <property type="entry name" value="BFIT_BACH"/>
    <property type="match status" value="1"/>
</dbReference>
<sequence length="167" mass="19053">MSIQFPSAEDARLKFRFIAEPSDVNFGGKVHGGAVMKWIDQAGYSLAVNWSKYYCVTVYVGGIRFYKPVRIGDIVEVDTRIIYTGRTSMHIAVDIHAANPKTGRRVKTTHCVIVFVAVDDDNEPAEVPKWTPTSEEEQHMELYAKKLMELRKDIEHEMEPFMKDGQI</sequence>
<reference evidence="5 6" key="1">
    <citation type="submission" date="2019-09" db="EMBL/GenBank/DDBJ databases">
        <title>Genomes of family Cryomorphaceae.</title>
        <authorList>
            <person name="Bowman J.P."/>
        </authorList>
    </citation>
    <scope>NUCLEOTIDE SEQUENCE [LARGE SCALE GENOMIC DNA]</scope>
    <source>
        <strain evidence="5 6">LMG 25704</strain>
    </source>
</reference>
<accession>A0A6N6RLQ7</accession>
<dbReference type="InterPro" id="IPR040170">
    <property type="entry name" value="Cytosol_ACT"/>
</dbReference>
<dbReference type="GO" id="GO:0005829">
    <property type="term" value="C:cytosol"/>
    <property type="evidence" value="ECO:0007669"/>
    <property type="project" value="TreeGrafter"/>
</dbReference>
<dbReference type="PANTHER" id="PTHR11049">
    <property type="entry name" value="ACYL COENZYME A THIOESTER HYDROLASE"/>
    <property type="match status" value="1"/>
</dbReference>
<keyword evidence="6" id="KW-1185">Reference proteome</keyword>
<dbReference type="PANTHER" id="PTHR11049:SF16">
    <property type="entry name" value="PROTEIN VDLD"/>
    <property type="match status" value="1"/>
</dbReference>
<protein>
    <submittedName>
        <fullName evidence="5">Acyl-CoA thioesterase</fullName>
    </submittedName>
</protein>
<dbReference type="OrthoDB" id="9801856at2"/>
<dbReference type="PROSITE" id="PS51770">
    <property type="entry name" value="HOTDOG_ACOT"/>
    <property type="match status" value="1"/>
</dbReference>
<dbReference type="GO" id="GO:0052816">
    <property type="term" value="F:long-chain fatty acyl-CoA hydrolase activity"/>
    <property type="evidence" value="ECO:0007669"/>
    <property type="project" value="TreeGrafter"/>
</dbReference>
<evidence type="ECO:0000313" key="6">
    <source>
        <dbReference type="Proteomes" id="UP000468650"/>
    </source>
</evidence>
<dbReference type="Gene3D" id="3.10.129.10">
    <property type="entry name" value="Hotdog Thioesterase"/>
    <property type="match status" value="1"/>
</dbReference>
<dbReference type="SUPFAM" id="SSF54637">
    <property type="entry name" value="Thioesterase/thiol ester dehydrase-isomerase"/>
    <property type="match status" value="1"/>
</dbReference>